<name>A0ABN1W1G5_9ACTN</name>
<evidence type="ECO:0000313" key="2">
    <source>
        <dbReference type="Proteomes" id="UP001500037"/>
    </source>
</evidence>
<dbReference type="Proteomes" id="UP001500037">
    <property type="component" value="Unassembled WGS sequence"/>
</dbReference>
<dbReference type="RefSeq" id="WP_344440661.1">
    <property type="nucleotide sequence ID" value="NZ_BAAALF010000019.1"/>
</dbReference>
<gene>
    <name evidence="1" type="ORF">GCM10009665_17300</name>
</gene>
<proteinExistence type="predicted"/>
<organism evidence="1 2">
    <name type="scientific">Kitasatospora nipponensis</name>
    <dbReference type="NCBI Taxonomy" id="258049"/>
    <lineage>
        <taxon>Bacteria</taxon>
        <taxon>Bacillati</taxon>
        <taxon>Actinomycetota</taxon>
        <taxon>Actinomycetes</taxon>
        <taxon>Kitasatosporales</taxon>
        <taxon>Streptomycetaceae</taxon>
        <taxon>Kitasatospora</taxon>
    </lineage>
</organism>
<keyword evidence="2" id="KW-1185">Reference proteome</keyword>
<protein>
    <submittedName>
        <fullName evidence="1">Uncharacterized protein</fullName>
    </submittedName>
</protein>
<comment type="caution">
    <text evidence="1">The sequence shown here is derived from an EMBL/GenBank/DDBJ whole genome shotgun (WGS) entry which is preliminary data.</text>
</comment>
<evidence type="ECO:0000313" key="1">
    <source>
        <dbReference type="EMBL" id="GAA1227324.1"/>
    </source>
</evidence>
<accession>A0ABN1W1G5</accession>
<reference evidence="1 2" key="1">
    <citation type="journal article" date="2019" name="Int. J. Syst. Evol. Microbiol.">
        <title>The Global Catalogue of Microorganisms (GCM) 10K type strain sequencing project: providing services to taxonomists for standard genome sequencing and annotation.</title>
        <authorList>
            <consortium name="The Broad Institute Genomics Platform"/>
            <consortium name="The Broad Institute Genome Sequencing Center for Infectious Disease"/>
            <person name="Wu L."/>
            <person name="Ma J."/>
        </authorList>
    </citation>
    <scope>NUCLEOTIDE SEQUENCE [LARGE SCALE GENOMIC DNA]</scope>
    <source>
        <strain evidence="1 2">JCM 13004</strain>
    </source>
</reference>
<dbReference type="EMBL" id="BAAALF010000019">
    <property type="protein sequence ID" value="GAA1227324.1"/>
    <property type="molecule type" value="Genomic_DNA"/>
</dbReference>
<sequence>MLLLLPSLDERLSEDHLARFVAELVDEVLERLGQHLVARRVDRHVVLERPDRPELPAAVEIAAAGLWSVGGRG</sequence>